<dbReference type="EMBL" id="VBSP01000017">
    <property type="protein sequence ID" value="TLQ41443.1"/>
    <property type="molecule type" value="Genomic_DNA"/>
</dbReference>
<dbReference type="GO" id="GO:0003677">
    <property type="term" value="F:DNA binding"/>
    <property type="evidence" value="ECO:0007669"/>
    <property type="project" value="InterPro"/>
</dbReference>
<gene>
    <name evidence="2" type="ORF">FEZ33_06110</name>
</gene>
<dbReference type="AlphaFoldDB" id="A0A5R9DUZ0"/>
<dbReference type="OrthoDB" id="7067273at2"/>
<sequence>MADFKFEIIEHYGQLSENAKGWSKELTKVSWNEREPKFDIRDWSPEYDKMGKGLTFTEEELRVLRDVLNKMDL</sequence>
<dbReference type="PIRSF" id="PIRSF037246">
    <property type="entry name" value="UCP037246"/>
    <property type="match status" value="1"/>
</dbReference>
<dbReference type="InterPro" id="IPR003173">
    <property type="entry name" value="PC4_C"/>
</dbReference>
<dbReference type="Pfam" id="PF02229">
    <property type="entry name" value="PC4"/>
    <property type="match status" value="1"/>
</dbReference>
<accession>A0A5R9DUZ0</accession>
<comment type="caution">
    <text evidence="2">The sequence shown here is derived from an EMBL/GenBank/DDBJ whole genome shotgun (WGS) entry which is preliminary data.</text>
</comment>
<feature type="domain" description="Transcriptional coactivator p15 (PC4) C-terminal" evidence="1">
    <location>
        <begin position="20"/>
        <end position="66"/>
    </location>
</feature>
<name>A0A5R9DUZ0_9LACT</name>
<proteinExistence type="predicted"/>
<evidence type="ECO:0000313" key="3">
    <source>
        <dbReference type="Proteomes" id="UP000306420"/>
    </source>
</evidence>
<protein>
    <recommendedName>
        <fullName evidence="1">Transcriptional coactivator p15 (PC4) C-terminal domain-containing protein</fullName>
    </recommendedName>
</protein>
<dbReference type="RefSeq" id="WP_138404522.1">
    <property type="nucleotide sequence ID" value="NZ_VBSP01000017.1"/>
</dbReference>
<evidence type="ECO:0000259" key="1">
    <source>
        <dbReference type="Pfam" id="PF02229"/>
    </source>
</evidence>
<dbReference type="Gene3D" id="2.30.31.70">
    <property type="match status" value="1"/>
</dbReference>
<reference evidence="2 3" key="1">
    <citation type="submission" date="2019-05" db="EMBL/GenBank/DDBJ databases">
        <title>The metagenome of a microbial culture collection derived from dairy environment covers the genomic content of the human microbiome.</title>
        <authorList>
            <person name="Roder T."/>
            <person name="Wuthrich D."/>
            <person name="Sattari Z."/>
            <person name="Von Ah U."/>
            <person name="Bar C."/>
            <person name="Ronchi F."/>
            <person name="Macpherson A.J."/>
            <person name="Ganal-Vonarburg S.C."/>
            <person name="Bruggmann R."/>
            <person name="Vergeres G."/>
        </authorList>
    </citation>
    <scope>NUCLEOTIDE SEQUENCE [LARGE SCALE GENOMIC DNA]</scope>
    <source>
        <strain evidence="2 3">FAM 24227</strain>
    </source>
</reference>
<dbReference type="GO" id="GO:0006355">
    <property type="term" value="P:regulation of DNA-templated transcription"/>
    <property type="evidence" value="ECO:0007669"/>
    <property type="project" value="InterPro"/>
</dbReference>
<dbReference type="InterPro" id="IPR017154">
    <property type="entry name" value="PC4-like"/>
</dbReference>
<evidence type="ECO:0000313" key="2">
    <source>
        <dbReference type="EMBL" id="TLQ41443.1"/>
    </source>
</evidence>
<dbReference type="Proteomes" id="UP000306420">
    <property type="component" value="Unassembled WGS sequence"/>
</dbReference>
<organism evidence="2 3">
    <name type="scientific">Ruoffia tabacinasalis</name>
    <dbReference type="NCBI Taxonomy" id="87458"/>
    <lineage>
        <taxon>Bacteria</taxon>
        <taxon>Bacillati</taxon>
        <taxon>Bacillota</taxon>
        <taxon>Bacilli</taxon>
        <taxon>Lactobacillales</taxon>
        <taxon>Aerococcaceae</taxon>
        <taxon>Ruoffia</taxon>
    </lineage>
</organism>